<reference evidence="1 2" key="1">
    <citation type="submission" date="2017-03" db="EMBL/GenBank/DDBJ databases">
        <title>WGS assembly of Porphyra umbilicalis.</title>
        <authorList>
            <person name="Brawley S.H."/>
            <person name="Blouin N.A."/>
            <person name="Ficko-Blean E."/>
            <person name="Wheeler G.L."/>
            <person name="Lohr M."/>
            <person name="Goodson H.V."/>
            <person name="Jenkins J.W."/>
            <person name="Blaby-Haas C.E."/>
            <person name="Helliwell K.E."/>
            <person name="Chan C."/>
            <person name="Marriage T."/>
            <person name="Bhattacharya D."/>
            <person name="Klein A.S."/>
            <person name="Badis Y."/>
            <person name="Brodie J."/>
            <person name="Cao Y."/>
            <person name="Collen J."/>
            <person name="Dittami S.M."/>
            <person name="Gachon C.M."/>
            <person name="Green B.R."/>
            <person name="Karpowicz S."/>
            <person name="Kim J.W."/>
            <person name="Kudahl U."/>
            <person name="Lin S."/>
            <person name="Michel G."/>
            <person name="Mittag M."/>
            <person name="Olson B.J."/>
            <person name="Pangilinan J."/>
            <person name="Peng Y."/>
            <person name="Qiu H."/>
            <person name="Shu S."/>
            <person name="Singer J.T."/>
            <person name="Smith A.G."/>
            <person name="Sprecher B.N."/>
            <person name="Wagner V."/>
            <person name="Wang W."/>
            <person name="Wang Z.-Y."/>
            <person name="Yan J."/>
            <person name="Yarish C."/>
            <person name="Zoeuner-Riek S."/>
            <person name="Zhuang Y."/>
            <person name="Zou Y."/>
            <person name="Lindquist E.A."/>
            <person name="Grimwood J."/>
            <person name="Barry K."/>
            <person name="Rokhsar D.S."/>
            <person name="Schmutz J."/>
            <person name="Stiller J.W."/>
            <person name="Grossman A.R."/>
            <person name="Prochnik S.E."/>
        </authorList>
    </citation>
    <scope>NUCLEOTIDE SEQUENCE [LARGE SCALE GENOMIC DNA]</scope>
    <source>
        <strain evidence="1">4086291</strain>
    </source>
</reference>
<keyword evidence="2" id="KW-1185">Reference proteome</keyword>
<proteinExistence type="predicted"/>
<evidence type="ECO:0000313" key="2">
    <source>
        <dbReference type="Proteomes" id="UP000218209"/>
    </source>
</evidence>
<dbReference type="Proteomes" id="UP000218209">
    <property type="component" value="Unassembled WGS sequence"/>
</dbReference>
<gene>
    <name evidence="1" type="ORF">BU14_0535s0001</name>
</gene>
<accession>A0A1X6NS35</accession>
<sequence>MAPVISEATGYIFPAFMKSNVRRVANGVLALQTDAYYKAVESVVLAQYGDFFVLAIMATVHKKGTTLARVYIQKATKEVARTCYKILFKAVLRINLKWAPWYVLVV</sequence>
<name>A0A1X6NS35_PORUM</name>
<protein>
    <submittedName>
        <fullName evidence="1">Uncharacterized protein</fullName>
    </submittedName>
</protein>
<dbReference type="EMBL" id="KV919135">
    <property type="protein sequence ID" value="OSX71424.1"/>
    <property type="molecule type" value="Genomic_DNA"/>
</dbReference>
<evidence type="ECO:0000313" key="1">
    <source>
        <dbReference type="EMBL" id="OSX71424.1"/>
    </source>
</evidence>
<organism evidence="1 2">
    <name type="scientific">Porphyra umbilicalis</name>
    <name type="common">Purple laver</name>
    <name type="synonym">Red alga</name>
    <dbReference type="NCBI Taxonomy" id="2786"/>
    <lineage>
        <taxon>Eukaryota</taxon>
        <taxon>Rhodophyta</taxon>
        <taxon>Bangiophyceae</taxon>
        <taxon>Bangiales</taxon>
        <taxon>Bangiaceae</taxon>
        <taxon>Porphyra</taxon>
    </lineage>
</organism>
<dbReference type="AlphaFoldDB" id="A0A1X6NS35"/>